<keyword evidence="18" id="KW-1185">Reference proteome</keyword>
<feature type="domain" description="TonB-dependent receptor-like beta-barrel" evidence="15">
    <location>
        <begin position="302"/>
        <end position="764"/>
    </location>
</feature>
<evidence type="ECO:0000256" key="10">
    <source>
        <dbReference type="ARBA" id="ARBA00023237"/>
    </source>
</evidence>
<keyword evidence="5 11" id="KW-0812">Transmembrane</keyword>
<evidence type="ECO:0000256" key="6">
    <source>
        <dbReference type="ARBA" id="ARBA00023004"/>
    </source>
</evidence>
<dbReference type="Pfam" id="PF00593">
    <property type="entry name" value="TonB_dep_Rec_b-barrel"/>
    <property type="match status" value="1"/>
</dbReference>
<keyword evidence="2 11" id="KW-0813">Transport</keyword>
<dbReference type="PANTHER" id="PTHR32552">
    <property type="entry name" value="FERRICHROME IRON RECEPTOR-RELATED"/>
    <property type="match status" value="1"/>
</dbReference>
<dbReference type="InterPro" id="IPR012910">
    <property type="entry name" value="Plug_dom"/>
</dbReference>
<dbReference type="PANTHER" id="PTHR32552:SF81">
    <property type="entry name" value="TONB-DEPENDENT OUTER MEMBRANE RECEPTOR"/>
    <property type="match status" value="1"/>
</dbReference>
<evidence type="ECO:0000256" key="5">
    <source>
        <dbReference type="ARBA" id="ARBA00022692"/>
    </source>
</evidence>
<evidence type="ECO:0000313" key="18">
    <source>
        <dbReference type="Proteomes" id="UP001139486"/>
    </source>
</evidence>
<feature type="signal peptide" evidence="14">
    <location>
        <begin position="1"/>
        <end position="29"/>
    </location>
</feature>
<keyword evidence="14" id="KW-0732">Signal</keyword>
<keyword evidence="7" id="KW-0406">Ion transport</keyword>
<keyword evidence="17" id="KW-0675">Receptor</keyword>
<dbReference type="SUPFAM" id="SSF56935">
    <property type="entry name" value="Porins"/>
    <property type="match status" value="1"/>
</dbReference>
<evidence type="ECO:0000256" key="3">
    <source>
        <dbReference type="ARBA" id="ARBA00022452"/>
    </source>
</evidence>
<dbReference type="InterPro" id="IPR000531">
    <property type="entry name" value="Beta-barrel_TonB"/>
</dbReference>
<keyword evidence="10 11" id="KW-0998">Cell outer membrane</keyword>
<dbReference type="InterPro" id="IPR039426">
    <property type="entry name" value="TonB-dep_rcpt-like"/>
</dbReference>
<evidence type="ECO:0000256" key="14">
    <source>
        <dbReference type="SAM" id="SignalP"/>
    </source>
</evidence>
<dbReference type="RefSeq" id="WP_254288293.1">
    <property type="nucleotide sequence ID" value="NZ_JAMLDY010000005.1"/>
</dbReference>
<feature type="region of interest" description="Disordered" evidence="13">
    <location>
        <begin position="30"/>
        <end position="51"/>
    </location>
</feature>
<dbReference type="PROSITE" id="PS52016">
    <property type="entry name" value="TONB_DEPENDENT_REC_3"/>
    <property type="match status" value="1"/>
</dbReference>
<dbReference type="EMBL" id="JAMLDY010000005">
    <property type="protein sequence ID" value="MCP3734285.1"/>
    <property type="molecule type" value="Genomic_DNA"/>
</dbReference>
<evidence type="ECO:0000256" key="12">
    <source>
        <dbReference type="RuleBase" id="RU003357"/>
    </source>
</evidence>
<dbReference type="GO" id="GO:0009279">
    <property type="term" value="C:cell outer membrane"/>
    <property type="evidence" value="ECO:0007669"/>
    <property type="project" value="UniProtKB-SubCell"/>
</dbReference>
<protein>
    <submittedName>
        <fullName evidence="17">TonB-dependent receptor</fullName>
    </submittedName>
</protein>
<dbReference type="Pfam" id="PF07715">
    <property type="entry name" value="Plug"/>
    <property type="match status" value="1"/>
</dbReference>
<dbReference type="Gene3D" id="2.40.170.20">
    <property type="entry name" value="TonB-dependent receptor, beta-barrel domain"/>
    <property type="match status" value="1"/>
</dbReference>
<evidence type="ECO:0000256" key="8">
    <source>
        <dbReference type="ARBA" id="ARBA00023077"/>
    </source>
</evidence>
<evidence type="ECO:0000256" key="2">
    <source>
        <dbReference type="ARBA" id="ARBA00022448"/>
    </source>
</evidence>
<reference evidence="17" key="1">
    <citation type="submission" date="2022-05" db="EMBL/GenBank/DDBJ databases">
        <title>Sphingomonas sp. strain RP10 Genome sequencing and assembly.</title>
        <authorList>
            <person name="Kim I."/>
        </authorList>
    </citation>
    <scope>NUCLEOTIDE SEQUENCE</scope>
    <source>
        <strain evidence="17">RP10</strain>
    </source>
</reference>
<keyword evidence="6" id="KW-0408">Iron</keyword>
<keyword evidence="8 12" id="KW-0798">TonB box</keyword>
<comment type="subcellular location">
    <subcellularLocation>
        <location evidence="1 11">Cell outer membrane</location>
        <topology evidence="1 11">Multi-pass membrane protein</topology>
    </subcellularLocation>
</comment>
<sequence>MSNKALLGTVSRITLGILAAATATSGACAQSAGTVAPPRPPAQTTAPADDETHDIIVTAQKRSERIRDVGMSIQALSSQSLVDAGVAAPQDLVKVVPGFASNPTPYGANVYTLRGIGYQETTLSAAPTVTVYSDEVPIPFSPETLGTALDLERVEVLKGPQGTLYGQNSTGGLINFIAARPTDRLSAGGQVSYGSFDAVDVEGYLSGPLTDTLKARAAFKVSEGGAWQKSYTTGAKLGERDLLNGRLLIDWNPGSRFHASLNISGWRDHGETPAPQFFGLQVLTPGATALMPPGLVAYPTAPHDNRAADWDQGVDYHRRNSFFFTSLKLGVDITDDVSLTTLTSYQRFKRDQPVEGDGTAFEDYSTIQQGDVKTWYQEARLAGTFGGRGNWMLGGNYEHDTVFDQFRILDKDGSLSHVLLSAAPLVILNLPGNFERTDQTISTGAIFGNVEYPVTSTLKLQGSARYTRTTRDFFGQAFDGVNGNTAFFFTLLQAQLRAAYGVFTPSGQTPGLTDCLSLGAAPTFLMGCRTDRLKEDNVSWRVGLNWKASKDTLLYANVSQGYKAGSFPTIIASTLAEMDPVTQERVTAYEAGVKTSLFDRTFDLTAAAFYYDYKNKQTIGRYADIAFGTLLKLINVPKSRVAGFEVAAAWRPVPGLTISPVISYIDTKVLGSFRNFDYLGQPQDFGGRAFPLVPKVQGSLDAQYRWSIGGDAKAFLGGNLAVQGKTWSGFIPNDNEKVPAYTVLDLRAGVEKDGWRFSVWGRNVTDSWYWTSATRINDALVRQTGMPRTIGATIGFAY</sequence>
<evidence type="ECO:0000259" key="15">
    <source>
        <dbReference type="Pfam" id="PF00593"/>
    </source>
</evidence>
<organism evidence="17 18">
    <name type="scientific">Sphingomonas liriopis</name>
    <dbReference type="NCBI Taxonomy" id="2949094"/>
    <lineage>
        <taxon>Bacteria</taxon>
        <taxon>Pseudomonadati</taxon>
        <taxon>Pseudomonadota</taxon>
        <taxon>Alphaproteobacteria</taxon>
        <taxon>Sphingomonadales</taxon>
        <taxon>Sphingomonadaceae</taxon>
        <taxon>Sphingomonas</taxon>
    </lineage>
</organism>
<evidence type="ECO:0000259" key="16">
    <source>
        <dbReference type="Pfam" id="PF07715"/>
    </source>
</evidence>
<evidence type="ECO:0000256" key="4">
    <source>
        <dbReference type="ARBA" id="ARBA00022496"/>
    </source>
</evidence>
<gene>
    <name evidence="17" type="ORF">M9979_05260</name>
</gene>
<keyword evidence="4" id="KW-0410">Iron transport</keyword>
<evidence type="ECO:0000256" key="7">
    <source>
        <dbReference type="ARBA" id="ARBA00023065"/>
    </source>
</evidence>
<dbReference type="GO" id="GO:0006826">
    <property type="term" value="P:iron ion transport"/>
    <property type="evidence" value="ECO:0007669"/>
    <property type="project" value="UniProtKB-KW"/>
</dbReference>
<comment type="caution">
    <text evidence="17">The sequence shown here is derived from an EMBL/GenBank/DDBJ whole genome shotgun (WGS) entry which is preliminary data.</text>
</comment>
<keyword evidence="3 11" id="KW-1134">Transmembrane beta strand</keyword>
<feature type="domain" description="TonB-dependent receptor plug" evidence="16">
    <location>
        <begin position="66"/>
        <end position="172"/>
    </location>
</feature>
<name>A0A9X2HWW0_9SPHN</name>
<dbReference type="Proteomes" id="UP001139486">
    <property type="component" value="Unassembled WGS sequence"/>
</dbReference>
<evidence type="ECO:0000313" key="17">
    <source>
        <dbReference type="EMBL" id="MCP3734285.1"/>
    </source>
</evidence>
<feature type="chain" id="PRO_5040896579" evidence="14">
    <location>
        <begin position="30"/>
        <end position="798"/>
    </location>
</feature>
<proteinExistence type="inferred from homology"/>
<keyword evidence="9 11" id="KW-0472">Membrane</keyword>
<accession>A0A9X2HWW0</accession>
<comment type="similarity">
    <text evidence="11 12">Belongs to the TonB-dependent receptor family.</text>
</comment>
<evidence type="ECO:0000256" key="11">
    <source>
        <dbReference type="PROSITE-ProRule" id="PRU01360"/>
    </source>
</evidence>
<dbReference type="PROSITE" id="PS51257">
    <property type="entry name" value="PROKAR_LIPOPROTEIN"/>
    <property type="match status" value="1"/>
</dbReference>
<evidence type="ECO:0000256" key="13">
    <source>
        <dbReference type="SAM" id="MobiDB-lite"/>
    </source>
</evidence>
<evidence type="ECO:0000256" key="9">
    <source>
        <dbReference type="ARBA" id="ARBA00023136"/>
    </source>
</evidence>
<dbReference type="AlphaFoldDB" id="A0A9X2HWW0"/>
<evidence type="ECO:0000256" key="1">
    <source>
        <dbReference type="ARBA" id="ARBA00004571"/>
    </source>
</evidence>
<feature type="compositionally biased region" description="Low complexity" evidence="13">
    <location>
        <begin position="30"/>
        <end position="47"/>
    </location>
</feature>
<dbReference type="InterPro" id="IPR036942">
    <property type="entry name" value="Beta-barrel_TonB_sf"/>
</dbReference>